<keyword evidence="7 9" id="KW-0862">Zinc</keyword>
<dbReference type="PROSITE" id="PS51432">
    <property type="entry name" value="AP_NUCLEASE_F2_4"/>
    <property type="match status" value="1"/>
</dbReference>
<feature type="binding site" evidence="9">
    <location>
        <position position="131"/>
    </location>
    <ligand>
        <name>Zn(2+)</name>
        <dbReference type="ChEBI" id="CHEBI:29105"/>
        <label>1</label>
    </ligand>
</feature>
<feature type="binding site" evidence="9">
    <location>
        <position position="283"/>
    </location>
    <ligand>
        <name>Zn(2+)</name>
        <dbReference type="ChEBI" id="CHEBI:29105"/>
        <label>2</label>
    </ligand>
</feature>
<dbReference type="GO" id="GO:0006284">
    <property type="term" value="P:base-excision repair"/>
    <property type="evidence" value="ECO:0007669"/>
    <property type="project" value="TreeGrafter"/>
</dbReference>
<dbReference type="AlphaFoldDB" id="A0A1H2SKH4"/>
<evidence type="ECO:0000256" key="4">
    <source>
        <dbReference type="ARBA" id="ARBA00022759"/>
    </source>
</evidence>
<name>A0A1H2SKH4_9GAMM</name>
<dbReference type="InterPro" id="IPR013022">
    <property type="entry name" value="Xyl_isomerase-like_TIM-brl"/>
</dbReference>
<dbReference type="Proteomes" id="UP000198500">
    <property type="component" value="Unassembled WGS sequence"/>
</dbReference>
<protein>
    <recommendedName>
        <fullName evidence="9">Probable endonuclease 4</fullName>
        <ecNumber evidence="9">3.1.21.2</ecNumber>
    </recommendedName>
    <alternativeName>
        <fullName evidence="9">Endodeoxyribonuclease IV</fullName>
    </alternativeName>
    <alternativeName>
        <fullName evidence="9">Endonuclease IV</fullName>
    </alternativeName>
</protein>
<feature type="binding site" evidence="9">
    <location>
        <position position="167"/>
    </location>
    <ligand>
        <name>Zn(2+)</name>
        <dbReference type="ChEBI" id="CHEBI:29105"/>
        <label>1</label>
    </ligand>
</feature>
<dbReference type="GO" id="GO:0003677">
    <property type="term" value="F:DNA binding"/>
    <property type="evidence" value="ECO:0007669"/>
    <property type="project" value="InterPro"/>
</dbReference>
<dbReference type="EC" id="3.1.21.2" evidence="9"/>
<dbReference type="GO" id="GO:0008270">
    <property type="term" value="F:zinc ion binding"/>
    <property type="evidence" value="ECO:0007669"/>
    <property type="project" value="UniProtKB-UniRule"/>
</dbReference>
<feature type="binding site" evidence="9">
    <location>
        <position position="91"/>
    </location>
    <ligand>
        <name>Zn(2+)</name>
        <dbReference type="ChEBI" id="CHEBI:29105"/>
        <label>1</label>
    </ligand>
</feature>
<dbReference type="NCBIfam" id="NF002199">
    <property type="entry name" value="PRK01060.1-4"/>
    <property type="match status" value="1"/>
</dbReference>
<dbReference type="Gene3D" id="3.20.20.150">
    <property type="entry name" value="Divalent-metal-dependent TIM barrel enzymes"/>
    <property type="match status" value="1"/>
</dbReference>
<feature type="binding site" evidence="9">
    <location>
        <position position="204"/>
    </location>
    <ligand>
        <name>Zn(2+)</name>
        <dbReference type="ChEBI" id="CHEBI:29105"/>
        <label>3</label>
    </ligand>
</feature>
<organism evidence="11 12">
    <name type="scientific">Aidingimonas halophila</name>
    <dbReference type="NCBI Taxonomy" id="574349"/>
    <lineage>
        <taxon>Bacteria</taxon>
        <taxon>Pseudomonadati</taxon>
        <taxon>Pseudomonadota</taxon>
        <taxon>Gammaproteobacteria</taxon>
        <taxon>Oceanospirillales</taxon>
        <taxon>Halomonadaceae</taxon>
        <taxon>Aidingimonas</taxon>
    </lineage>
</organism>
<keyword evidence="5 9" id="KW-0227">DNA damage</keyword>
<evidence type="ECO:0000256" key="5">
    <source>
        <dbReference type="ARBA" id="ARBA00022763"/>
    </source>
</evidence>
<accession>A0A1H2SKH4</accession>
<evidence type="ECO:0000256" key="3">
    <source>
        <dbReference type="ARBA" id="ARBA00022723"/>
    </source>
</evidence>
<comment type="catalytic activity">
    <reaction evidence="9">
        <text>Endonucleolytic cleavage to 5'-phosphooligonucleotide end-products.</text>
        <dbReference type="EC" id="3.1.21.2"/>
    </reaction>
</comment>
<feature type="domain" description="Xylose isomerase-like TIM barrel" evidence="10">
    <location>
        <begin position="41"/>
        <end position="299"/>
    </location>
</feature>
<feature type="binding site" evidence="9">
    <location>
        <position position="167"/>
    </location>
    <ligand>
        <name>Zn(2+)</name>
        <dbReference type="ChEBI" id="CHEBI:29105"/>
        <label>2</label>
    </ligand>
</feature>
<dbReference type="FunFam" id="3.20.20.150:FF:000001">
    <property type="entry name" value="Probable endonuclease 4"/>
    <property type="match status" value="1"/>
</dbReference>
<evidence type="ECO:0000256" key="7">
    <source>
        <dbReference type="ARBA" id="ARBA00022833"/>
    </source>
</evidence>
<comment type="cofactor">
    <cofactor evidence="9">
        <name>Zn(2+)</name>
        <dbReference type="ChEBI" id="CHEBI:29105"/>
    </cofactor>
    <text evidence="9">Binds 3 Zn(2+) ions.</text>
</comment>
<evidence type="ECO:0000259" key="10">
    <source>
        <dbReference type="Pfam" id="PF01261"/>
    </source>
</evidence>
<feature type="binding site" evidence="9">
    <location>
        <position position="238"/>
    </location>
    <ligand>
        <name>Zn(2+)</name>
        <dbReference type="ChEBI" id="CHEBI:29105"/>
        <label>2</label>
    </ligand>
</feature>
<keyword evidence="6 9" id="KW-0378">Hydrolase</keyword>
<proteinExistence type="inferred from homology"/>
<feature type="binding site" evidence="9">
    <location>
        <position position="201"/>
    </location>
    <ligand>
        <name>Zn(2+)</name>
        <dbReference type="ChEBI" id="CHEBI:29105"/>
        <label>2</label>
    </ligand>
</feature>
<keyword evidence="12" id="KW-1185">Reference proteome</keyword>
<evidence type="ECO:0000313" key="11">
    <source>
        <dbReference type="EMBL" id="SDW32038.1"/>
    </source>
</evidence>
<dbReference type="PROSITE" id="PS00730">
    <property type="entry name" value="AP_NUCLEASE_F2_2"/>
    <property type="match status" value="1"/>
</dbReference>
<dbReference type="NCBIfam" id="TIGR00587">
    <property type="entry name" value="nfo"/>
    <property type="match status" value="1"/>
</dbReference>
<evidence type="ECO:0000256" key="1">
    <source>
        <dbReference type="ARBA" id="ARBA00005340"/>
    </source>
</evidence>
<keyword evidence="4 9" id="KW-0255">Endonuclease</keyword>
<keyword evidence="8 9" id="KW-0234">DNA repair</keyword>
<comment type="similarity">
    <text evidence="1 9">Belongs to the AP endonuclease 2 family.</text>
</comment>
<dbReference type="InterPro" id="IPR001719">
    <property type="entry name" value="AP_endonuc_2"/>
</dbReference>
<dbReference type="CDD" id="cd00019">
    <property type="entry name" value="AP2Ec"/>
    <property type="match status" value="1"/>
</dbReference>
<keyword evidence="3 9" id="KW-0479">Metal-binding</keyword>
<feature type="binding site" evidence="9">
    <location>
        <position position="251"/>
    </location>
    <ligand>
        <name>Zn(2+)</name>
        <dbReference type="ChEBI" id="CHEBI:29105"/>
        <label>3</label>
    </ligand>
</feature>
<dbReference type="InterPro" id="IPR036237">
    <property type="entry name" value="Xyl_isomerase-like_sf"/>
</dbReference>
<dbReference type="PROSITE" id="PS00729">
    <property type="entry name" value="AP_NUCLEASE_F2_1"/>
    <property type="match status" value="1"/>
</dbReference>
<evidence type="ECO:0000313" key="12">
    <source>
        <dbReference type="Proteomes" id="UP000198500"/>
    </source>
</evidence>
<feature type="binding site" evidence="9">
    <location>
        <position position="253"/>
    </location>
    <ligand>
        <name>Zn(2+)</name>
        <dbReference type="ChEBI" id="CHEBI:29105"/>
        <label>3</label>
    </ligand>
</feature>
<evidence type="ECO:0000256" key="6">
    <source>
        <dbReference type="ARBA" id="ARBA00022801"/>
    </source>
</evidence>
<gene>
    <name evidence="9" type="primary">nfo</name>
    <name evidence="11" type="ORF">SAMN05443545_101585</name>
</gene>
<dbReference type="PANTHER" id="PTHR21445">
    <property type="entry name" value="ENDONUCLEASE IV ENDODEOXYRIBONUCLEASE IV"/>
    <property type="match status" value="1"/>
</dbReference>
<comment type="function">
    <text evidence="9">Endonuclease IV plays a role in DNA repair. It cleaves phosphodiester bonds at apurinic or apyrimidinic (AP) sites, generating a 3'-hydroxyl group and a 5'-terminal sugar phosphate.</text>
</comment>
<dbReference type="GO" id="GO:0008081">
    <property type="term" value="F:phosphoric diester hydrolase activity"/>
    <property type="evidence" value="ECO:0007669"/>
    <property type="project" value="TreeGrafter"/>
</dbReference>
<dbReference type="GO" id="GO:0008833">
    <property type="term" value="F:deoxyribonuclease IV (phage-T4-induced) activity"/>
    <property type="evidence" value="ECO:0007669"/>
    <property type="project" value="UniProtKB-UniRule"/>
</dbReference>
<dbReference type="SUPFAM" id="SSF51658">
    <property type="entry name" value="Xylose isomerase-like"/>
    <property type="match status" value="1"/>
</dbReference>
<evidence type="ECO:0000256" key="2">
    <source>
        <dbReference type="ARBA" id="ARBA00022722"/>
    </source>
</evidence>
<reference evidence="11 12" key="1">
    <citation type="submission" date="2016-10" db="EMBL/GenBank/DDBJ databases">
        <authorList>
            <person name="de Groot N.N."/>
        </authorList>
    </citation>
    <scope>NUCLEOTIDE SEQUENCE [LARGE SCALE GENOMIC DNA]</scope>
    <source>
        <strain evidence="11 12">DSM 19219</strain>
    </source>
</reference>
<dbReference type="Pfam" id="PF01261">
    <property type="entry name" value="AP_endonuc_2"/>
    <property type="match status" value="1"/>
</dbReference>
<dbReference type="GO" id="GO:0003906">
    <property type="term" value="F:DNA-(apurinic or apyrimidinic site) endonuclease activity"/>
    <property type="evidence" value="ECO:0007669"/>
    <property type="project" value="TreeGrafter"/>
</dbReference>
<sequence>MASNTHVALSHGFMLRLKGIQAMKYLGAHVSAAGGPDQAVKRAVDIGADAFALFTKNQRQWKAKPLTDEAIESFRNACKAYGFEPKQILPHDSYLINLGHPEAEGLKKSRDAFLDEMQRCEQLGLTQLNFHPGSHLNKISVSECLSRIADSINEALAQTRGVTAVIENTAGQGTNLGWHFDHLIEIIEQVDDKPRVGVCIDTCHAFAAGYDMRTAETCKATFDDFEATVGFEYLCGMHINDAKSEFASRVDRHHSIGQGNIGQDGFTALMQESRIDDVPMILETIDPSLWADEIAWLRAQQASQG</sequence>
<dbReference type="EMBL" id="FNNI01000001">
    <property type="protein sequence ID" value="SDW32038.1"/>
    <property type="molecule type" value="Genomic_DNA"/>
</dbReference>
<dbReference type="SMART" id="SM00518">
    <property type="entry name" value="AP2Ec"/>
    <property type="match status" value="1"/>
</dbReference>
<dbReference type="InterPro" id="IPR018246">
    <property type="entry name" value="AP_endonuc_F2_Zn_BS"/>
</dbReference>
<evidence type="ECO:0000256" key="8">
    <source>
        <dbReference type="ARBA" id="ARBA00023204"/>
    </source>
</evidence>
<dbReference type="STRING" id="574349.SAMN05443545_101585"/>
<evidence type="ECO:0000256" key="9">
    <source>
        <dbReference type="HAMAP-Rule" id="MF_00152"/>
    </source>
</evidence>
<dbReference type="PROSITE" id="PS00731">
    <property type="entry name" value="AP_NUCLEASE_F2_3"/>
    <property type="match status" value="1"/>
</dbReference>
<keyword evidence="2 9" id="KW-0540">Nuclease</keyword>
<dbReference type="HAMAP" id="MF_00152">
    <property type="entry name" value="Nfo"/>
    <property type="match status" value="1"/>
</dbReference>
<dbReference type="PANTHER" id="PTHR21445:SF0">
    <property type="entry name" value="APURINIC-APYRIMIDINIC ENDONUCLEASE"/>
    <property type="match status" value="1"/>
</dbReference>